<comment type="similarity">
    <text evidence="2 15">Belongs to the TorC/TorY family.</text>
</comment>
<dbReference type="InterPro" id="IPR036909">
    <property type="entry name" value="Cyt_c-like_dom_sf"/>
</dbReference>
<evidence type="ECO:0000256" key="18">
    <source>
        <dbReference type="SAM" id="Phobius"/>
    </source>
</evidence>
<keyword evidence="11 18" id="KW-1133">Transmembrane helix</keyword>
<evidence type="ECO:0000256" key="5">
    <source>
        <dbReference type="ARBA" id="ARBA00022475"/>
    </source>
</evidence>
<dbReference type="GO" id="GO:0005886">
    <property type="term" value="C:plasma membrane"/>
    <property type="evidence" value="ECO:0007669"/>
    <property type="project" value="UniProtKB-SubCell"/>
</dbReference>
<keyword evidence="9 15" id="KW-0479">Metal-binding</keyword>
<dbReference type="PANTHER" id="PTHR30333">
    <property type="entry name" value="CYTOCHROME C-TYPE PROTEIN"/>
    <property type="match status" value="1"/>
</dbReference>
<keyword evidence="7 15" id="KW-0349">Heme</keyword>
<gene>
    <name evidence="20" type="primary">torC</name>
    <name evidence="20" type="ORF">EYW49_08770</name>
</gene>
<feature type="binding site" description="axial binding residue" evidence="17">
    <location>
        <position position="184"/>
    </location>
    <ligand>
        <name>heme</name>
        <dbReference type="ChEBI" id="CHEBI:30413"/>
        <label>4</label>
    </ligand>
    <ligandPart>
        <name>Fe</name>
        <dbReference type="ChEBI" id="CHEBI:18248"/>
    </ligandPart>
</feature>
<keyword evidence="13 15" id="KW-0472">Membrane</keyword>
<evidence type="ECO:0000256" key="7">
    <source>
        <dbReference type="ARBA" id="ARBA00022617"/>
    </source>
</evidence>
<keyword evidence="5 15" id="KW-1003">Cell membrane</keyword>
<feature type="binding site" description="covalent" evidence="16">
    <location>
        <position position="345"/>
    </location>
    <ligand>
        <name>heme</name>
        <dbReference type="ChEBI" id="CHEBI:30413"/>
        <label>5</label>
    </ligand>
</feature>
<dbReference type="InterPro" id="IPR005126">
    <property type="entry name" value="NapC/NirT_cyt_c_N"/>
</dbReference>
<feature type="binding site" description="axial binding residue" evidence="17">
    <location>
        <position position="92"/>
    </location>
    <ligand>
        <name>heme</name>
        <dbReference type="ChEBI" id="CHEBI:30413"/>
        <label>2</label>
    </ligand>
    <ligandPart>
        <name>Fe</name>
        <dbReference type="ChEBI" id="CHEBI:18248"/>
    </ligandPart>
</feature>
<feature type="binding site" description="covalent" evidence="16">
    <location>
        <position position="348"/>
    </location>
    <ligand>
        <name>heme</name>
        <dbReference type="ChEBI" id="CHEBI:30413"/>
        <label>5</label>
    </ligand>
</feature>
<evidence type="ECO:0000256" key="3">
    <source>
        <dbReference type="ARBA" id="ARBA00007395"/>
    </source>
</evidence>
<evidence type="ECO:0000256" key="4">
    <source>
        <dbReference type="ARBA" id="ARBA00022448"/>
    </source>
</evidence>
<evidence type="ECO:0000313" key="21">
    <source>
        <dbReference type="Proteomes" id="UP000292781"/>
    </source>
</evidence>
<keyword evidence="10 15" id="KW-0249">Electron transport</keyword>
<dbReference type="InterPro" id="IPR051174">
    <property type="entry name" value="Cytochrome_c-type_ET"/>
</dbReference>
<protein>
    <recommendedName>
        <fullName evidence="15">Cytochrome c-type protein</fullName>
    </recommendedName>
</protein>
<feature type="binding site" description="covalent" evidence="16">
    <location>
        <position position="58"/>
    </location>
    <ligand>
        <name>heme</name>
        <dbReference type="ChEBI" id="CHEBI:30413"/>
        <label>1</label>
    </ligand>
</feature>
<dbReference type="InterPro" id="IPR036280">
    <property type="entry name" value="Multihaem_cyt_sf"/>
</dbReference>
<feature type="binding site" description="axial binding residue" evidence="17">
    <location>
        <position position="152"/>
    </location>
    <ligand>
        <name>heme</name>
        <dbReference type="ChEBI" id="CHEBI:30413"/>
        <label>3</label>
    </ligand>
    <ligandPart>
        <name>Fe</name>
        <dbReference type="ChEBI" id="CHEBI:18248"/>
    </ligandPart>
</feature>
<evidence type="ECO:0000256" key="8">
    <source>
        <dbReference type="ARBA" id="ARBA00022692"/>
    </source>
</evidence>
<dbReference type="Gene3D" id="1.10.3820.10">
    <property type="entry name" value="Di-heme elbow motif domain"/>
    <property type="match status" value="1"/>
</dbReference>
<comment type="function">
    <text evidence="14">Mediates electron flow from quinones to the NapAB complex.</text>
</comment>
<evidence type="ECO:0000256" key="13">
    <source>
        <dbReference type="ARBA" id="ARBA00023136"/>
    </source>
</evidence>
<keyword evidence="4 15" id="KW-0813">Transport</keyword>
<keyword evidence="21" id="KW-1185">Reference proteome</keyword>
<evidence type="ECO:0000256" key="16">
    <source>
        <dbReference type="PIRSR" id="PIRSR000014-1"/>
    </source>
</evidence>
<evidence type="ECO:0000256" key="15">
    <source>
        <dbReference type="PIRNR" id="PIRNR000014"/>
    </source>
</evidence>
<comment type="subcellular location">
    <subcellularLocation>
        <location evidence="1">Cell inner membrane</location>
        <topology evidence="1">Single-pass type II membrane protein</topology>
    </subcellularLocation>
</comment>
<accession>A0A4Q9VS48</accession>
<keyword evidence="8 18" id="KW-0812">Transmembrane</keyword>
<dbReference type="GO" id="GO:0009055">
    <property type="term" value="F:electron transfer activity"/>
    <property type="evidence" value="ECO:0007669"/>
    <property type="project" value="UniProtKB-UniRule"/>
</dbReference>
<feature type="binding site" description="covalent" evidence="16">
    <location>
        <position position="91"/>
    </location>
    <ligand>
        <name>heme</name>
        <dbReference type="ChEBI" id="CHEBI:30413"/>
        <label>2</label>
    </ligand>
</feature>
<feature type="binding site" description="axial binding residue" evidence="17">
    <location>
        <position position="349"/>
    </location>
    <ligand>
        <name>heme</name>
        <dbReference type="ChEBI" id="CHEBI:30413"/>
        <label>5</label>
    </ligand>
    <ligandPart>
        <name>Fe</name>
        <dbReference type="ChEBI" id="CHEBI:18248"/>
    </ligandPart>
</feature>
<evidence type="ECO:0000256" key="9">
    <source>
        <dbReference type="ARBA" id="ARBA00022723"/>
    </source>
</evidence>
<organism evidence="20 21">
    <name type="scientific">Siculibacillus lacustris</name>
    <dbReference type="NCBI Taxonomy" id="1549641"/>
    <lineage>
        <taxon>Bacteria</taxon>
        <taxon>Pseudomonadati</taxon>
        <taxon>Pseudomonadota</taxon>
        <taxon>Alphaproteobacteria</taxon>
        <taxon>Hyphomicrobiales</taxon>
        <taxon>Ancalomicrobiaceae</taxon>
        <taxon>Siculibacillus</taxon>
    </lineage>
</organism>
<dbReference type="SUPFAM" id="SSF46626">
    <property type="entry name" value="Cytochrome c"/>
    <property type="match status" value="1"/>
</dbReference>
<dbReference type="SUPFAM" id="SSF48695">
    <property type="entry name" value="Multiheme cytochromes"/>
    <property type="match status" value="1"/>
</dbReference>
<dbReference type="OrthoDB" id="7360653at2"/>
<dbReference type="Proteomes" id="UP000292781">
    <property type="component" value="Unassembled WGS sequence"/>
</dbReference>
<name>A0A4Q9VS48_9HYPH</name>
<dbReference type="GO" id="GO:0020037">
    <property type="term" value="F:heme binding"/>
    <property type="evidence" value="ECO:0007669"/>
    <property type="project" value="UniProtKB-UniRule"/>
</dbReference>
<dbReference type="FunFam" id="1.10.3820.10:FF:000001">
    <property type="entry name" value="Cytochrome c-type protein"/>
    <property type="match status" value="1"/>
</dbReference>
<feature type="binding site" description="covalent" evidence="16">
    <location>
        <position position="88"/>
    </location>
    <ligand>
        <name>heme</name>
        <dbReference type="ChEBI" id="CHEBI:30413"/>
        <label>2</label>
    </ligand>
</feature>
<sequence length="399" mass="44330">MVPAIVTAEGLAPVWKIFARFDRKWTLAAVGLIGAVVGVIGWGGFNTVMEATNSLEFCISCHEMRSTVYEEYKKSIHYSNPAGVRAICSDCHVPKDWTHKIVRKIQATNELWHKVAGTIDTPEKFEAERLGLARHVWQTMKDSDSRECRNCHSFQAMDFTHQRPKAAEQMQKAATDGSTCIDCHKGIAHKLPDMSTGYKSLYEELATLGKSLAPKTGDTLYTLATKPFWLARPADADATSDGKLLAATPVAVLARDGDWLQIAVAGWQQEGAERMFYALQGKRIFAAALGPDAVEKVVRSKTMTDPDTDQVWSEGRLTAWVKSDGLVADRARLDAYGAEMYNASCGLCHSLPPTGHYLANQWIGNLNAMKRFIGLDDEQYRFLQKYLQMHAQDTGGRHE</sequence>
<evidence type="ECO:0000256" key="2">
    <source>
        <dbReference type="ARBA" id="ARBA00006417"/>
    </source>
</evidence>
<feature type="binding site" description="covalent" evidence="16">
    <location>
        <position position="148"/>
    </location>
    <ligand>
        <name>heme</name>
        <dbReference type="ChEBI" id="CHEBI:30413"/>
        <label>3</label>
    </ligand>
</feature>
<dbReference type="EMBL" id="SJFN01000010">
    <property type="protein sequence ID" value="TBW38774.1"/>
    <property type="molecule type" value="Genomic_DNA"/>
</dbReference>
<feature type="binding site" description="covalent" evidence="16">
    <location>
        <position position="183"/>
    </location>
    <ligand>
        <name>heme</name>
        <dbReference type="ChEBI" id="CHEBI:30413"/>
        <label>4</label>
    </ligand>
</feature>
<proteinExistence type="inferred from homology"/>
<comment type="similarity">
    <text evidence="3">Belongs to the NapC/NirT/NrfH family.</text>
</comment>
<feature type="binding site" description="covalent" evidence="16">
    <location>
        <position position="180"/>
    </location>
    <ligand>
        <name>heme</name>
        <dbReference type="ChEBI" id="CHEBI:30413"/>
        <label>4</label>
    </ligand>
</feature>
<evidence type="ECO:0000256" key="1">
    <source>
        <dbReference type="ARBA" id="ARBA00004249"/>
    </source>
</evidence>
<evidence type="ECO:0000256" key="6">
    <source>
        <dbReference type="ARBA" id="ARBA00022519"/>
    </source>
</evidence>
<evidence type="ECO:0000313" key="20">
    <source>
        <dbReference type="EMBL" id="TBW38774.1"/>
    </source>
</evidence>
<dbReference type="AlphaFoldDB" id="A0A4Q9VS48"/>
<keyword evidence="6 15" id="KW-0997">Cell inner membrane</keyword>
<dbReference type="GO" id="GO:0005506">
    <property type="term" value="F:iron ion binding"/>
    <property type="evidence" value="ECO:0007669"/>
    <property type="project" value="UniProtKB-UniRule"/>
</dbReference>
<dbReference type="GO" id="GO:0009061">
    <property type="term" value="P:anaerobic respiration"/>
    <property type="evidence" value="ECO:0007669"/>
    <property type="project" value="TreeGrafter"/>
</dbReference>
<reference evidence="20 21" key="1">
    <citation type="submission" date="2019-02" db="EMBL/GenBank/DDBJ databases">
        <title>Siculibacillus lacustris gen. nov., sp. nov., a new rosette-forming bacterium isolated from a freshwater crater lake (Lake St. Ana, Romania).</title>
        <authorList>
            <person name="Felfoldi T."/>
            <person name="Marton Z."/>
            <person name="Szabo A."/>
            <person name="Mentes A."/>
            <person name="Boka K."/>
            <person name="Marialigeti K."/>
            <person name="Mathe I."/>
            <person name="Koncz M."/>
            <person name="Schumann P."/>
            <person name="Toth E."/>
        </authorList>
    </citation>
    <scope>NUCLEOTIDE SEQUENCE [LARGE SCALE GENOMIC DNA]</scope>
    <source>
        <strain evidence="20 21">SA-279</strain>
    </source>
</reference>
<dbReference type="InterPro" id="IPR009154">
    <property type="entry name" value="Membr-bd_4haem_cyt_TorC"/>
</dbReference>
<feature type="binding site" description="axial binding residue" evidence="17">
    <location>
        <position position="62"/>
    </location>
    <ligand>
        <name>heme</name>
        <dbReference type="ChEBI" id="CHEBI:30413"/>
        <label>1</label>
    </ligand>
    <ligandPart>
        <name>Fe</name>
        <dbReference type="ChEBI" id="CHEBI:18248"/>
    </ligandPart>
</feature>
<dbReference type="PANTHER" id="PTHR30333:SF3">
    <property type="entry name" value="CYTOCHROME C-TYPE PROTEIN TORY"/>
    <property type="match status" value="1"/>
</dbReference>
<evidence type="ECO:0000259" key="19">
    <source>
        <dbReference type="Pfam" id="PF03264"/>
    </source>
</evidence>
<dbReference type="Pfam" id="PF03264">
    <property type="entry name" value="Cytochrom_NNT"/>
    <property type="match status" value="1"/>
</dbReference>
<feature type="transmembrane region" description="Helical" evidence="18">
    <location>
        <begin position="25"/>
        <end position="45"/>
    </location>
</feature>
<dbReference type="GO" id="GO:0009276">
    <property type="term" value="C:Gram-negative-bacterium-type cell wall"/>
    <property type="evidence" value="ECO:0007669"/>
    <property type="project" value="UniProtKB-UniRule"/>
</dbReference>
<dbReference type="PIRSF" id="PIRSF000014">
    <property type="entry name" value="4_hem_cytch_TorC"/>
    <property type="match status" value="1"/>
</dbReference>
<feature type="binding site" description="covalent" evidence="16">
    <location>
        <position position="151"/>
    </location>
    <ligand>
        <name>heme</name>
        <dbReference type="ChEBI" id="CHEBI:30413"/>
        <label>3</label>
    </ligand>
</feature>
<dbReference type="NCBIfam" id="TIGR02162">
    <property type="entry name" value="torC"/>
    <property type="match status" value="1"/>
</dbReference>
<comment type="PTM">
    <text evidence="16">Binds 5 heme groups per subunit.</text>
</comment>
<feature type="binding site" description="covalent" evidence="16">
    <location>
        <position position="61"/>
    </location>
    <ligand>
        <name>heme</name>
        <dbReference type="ChEBI" id="CHEBI:30413"/>
        <label>1</label>
    </ligand>
</feature>
<evidence type="ECO:0000256" key="11">
    <source>
        <dbReference type="ARBA" id="ARBA00022989"/>
    </source>
</evidence>
<evidence type="ECO:0000256" key="17">
    <source>
        <dbReference type="PIRSR" id="PIRSR000014-2"/>
    </source>
</evidence>
<feature type="domain" description="NapC/NirT cytochrome c N-terminal" evidence="19">
    <location>
        <begin position="23"/>
        <end position="194"/>
    </location>
</feature>
<comment type="caution">
    <text evidence="20">The sequence shown here is derived from an EMBL/GenBank/DDBJ whole genome shotgun (WGS) entry which is preliminary data.</text>
</comment>
<evidence type="ECO:0000256" key="14">
    <source>
        <dbReference type="ARBA" id="ARBA00055242"/>
    </source>
</evidence>
<evidence type="ECO:0000256" key="10">
    <source>
        <dbReference type="ARBA" id="ARBA00022982"/>
    </source>
</evidence>
<evidence type="ECO:0000256" key="12">
    <source>
        <dbReference type="ARBA" id="ARBA00023004"/>
    </source>
</evidence>
<dbReference type="InterPro" id="IPR038266">
    <property type="entry name" value="NapC/NirT_cytc_sf"/>
</dbReference>
<keyword evidence="12 15" id="KW-0408">Iron</keyword>